<protein>
    <recommendedName>
        <fullName evidence="11">Trichodiene oxygenase</fullName>
    </recommendedName>
</protein>
<keyword evidence="7" id="KW-1133">Transmembrane helix</keyword>
<reference evidence="9 10" key="1">
    <citation type="submission" date="2017-12" db="EMBL/GenBank/DDBJ databases">
        <title>Genome sequence of the mycotoxigenic crop pathogen Fusarium proliferatum, strain ITEM 2341 from Date Palm.</title>
        <authorList>
            <person name="Almiman B.F."/>
            <person name="Shittu T.A."/>
            <person name="Muthumeenakshi S."/>
            <person name="Baroncelli R."/>
            <person name="Sreenivasaprasada S."/>
        </authorList>
    </citation>
    <scope>NUCLEOTIDE SEQUENCE [LARGE SCALE GENOMIC DNA]</scope>
    <source>
        <strain evidence="9 10">ITEM 2341</strain>
    </source>
</reference>
<dbReference type="PROSITE" id="PS00086">
    <property type="entry name" value="CYTOCHROME_P450"/>
    <property type="match status" value="1"/>
</dbReference>
<dbReference type="Pfam" id="PF00067">
    <property type="entry name" value="p450"/>
    <property type="match status" value="1"/>
</dbReference>
<comment type="cofactor">
    <cofactor evidence="1 5">
        <name>heme</name>
        <dbReference type="ChEBI" id="CHEBI:30413"/>
    </cofactor>
</comment>
<dbReference type="GO" id="GO:0004497">
    <property type="term" value="F:monooxygenase activity"/>
    <property type="evidence" value="ECO:0007669"/>
    <property type="project" value="InterPro"/>
</dbReference>
<dbReference type="PRINTS" id="PR00463">
    <property type="entry name" value="EP450I"/>
</dbReference>
<evidence type="ECO:0000313" key="10">
    <source>
        <dbReference type="Proteomes" id="UP000251714"/>
    </source>
</evidence>
<evidence type="ECO:0000256" key="6">
    <source>
        <dbReference type="SAM" id="MobiDB-lite"/>
    </source>
</evidence>
<dbReference type="InterPro" id="IPR050121">
    <property type="entry name" value="Cytochrome_P450_monoxygenase"/>
</dbReference>
<dbReference type="AlphaFoldDB" id="A0A365MMI1"/>
<feature type="signal peptide" evidence="8">
    <location>
        <begin position="1"/>
        <end position="19"/>
    </location>
</feature>
<keyword evidence="4 5" id="KW-0408">Iron</keyword>
<feature type="chain" id="PRO_5016984205" description="Trichodiene oxygenase" evidence="8">
    <location>
        <begin position="20"/>
        <end position="1014"/>
    </location>
</feature>
<evidence type="ECO:0008006" key="11">
    <source>
        <dbReference type="Google" id="ProtNLM"/>
    </source>
</evidence>
<dbReference type="PRINTS" id="PR00385">
    <property type="entry name" value="P450"/>
</dbReference>
<evidence type="ECO:0000256" key="5">
    <source>
        <dbReference type="PIRSR" id="PIRSR602401-1"/>
    </source>
</evidence>
<dbReference type="InterPro" id="IPR001128">
    <property type="entry name" value="Cyt_P450"/>
</dbReference>
<comment type="caution">
    <text evidence="9">The sequence shown here is derived from an EMBL/GenBank/DDBJ whole genome shotgun (WGS) entry which is preliminary data.</text>
</comment>
<keyword evidence="8" id="KW-0732">Signal</keyword>
<evidence type="ECO:0000256" key="2">
    <source>
        <dbReference type="ARBA" id="ARBA00022617"/>
    </source>
</evidence>
<dbReference type="Gene3D" id="1.10.630.10">
    <property type="entry name" value="Cytochrome P450"/>
    <property type="match status" value="1"/>
</dbReference>
<feature type="transmembrane region" description="Helical" evidence="7">
    <location>
        <begin position="807"/>
        <end position="829"/>
    </location>
</feature>
<feature type="compositionally biased region" description="Polar residues" evidence="6">
    <location>
        <begin position="328"/>
        <end position="374"/>
    </location>
</feature>
<accession>A0A365MMI1</accession>
<dbReference type="GO" id="GO:0020037">
    <property type="term" value="F:heme binding"/>
    <property type="evidence" value="ECO:0007669"/>
    <property type="project" value="InterPro"/>
</dbReference>
<feature type="compositionally biased region" description="Low complexity" evidence="6">
    <location>
        <begin position="270"/>
        <end position="327"/>
    </location>
</feature>
<evidence type="ECO:0000313" key="9">
    <source>
        <dbReference type="EMBL" id="RBA09652.1"/>
    </source>
</evidence>
<evidence type="ECO:0000256" key="3">
    <source>
        <dbReference type="ARBA" id="ARBA00022723"/>
    </source>
</evidence>
<keyword evidence="3 5" id="KW-0479">Metal-binding</keyword>
<keyword evidence="7" id="KW-0812">Transmembrane</keyword>
<dbReference type="CDD" id="cd11062">
    <property type="entry name" value="CYP58-like"/>
    <property type="match status" value="1"/>
</dbReference>
<feature type="region of interest" description="Disordered" evidence="6">
    <location>
        <begin position="270"/>
        <end position="374"/>
    </location>
</feature>
<evidence type="ECO:0000256" key="8">
    <source>
        <dbReference type="SAM" id="SignalP"/>
    </source>
</evidence>
<organism evidence="9 10">
    <name type="scientific">Gibberella intermedia</name>
    <name type="common">Bulb rot disease fungus</name>
    <name type="synonym">Fusarium proliferatum</name>
    <dbReference type="NCBI Taxonomy" id="948311"/>
    <lineage>
        <taxon>Eukaryota</taxon>
        <taxon>Fungi</taxon>
        <taxon>Dikarya</taxon>
        <taxon>Ascomycota</taxon>
        <taxon>Pezizomycotina</taxon>
        <taxon>Sordariomycetes</taxon>
        <taxon>Hypocreomycetidae</taxon>
        <taxon>Hypocreales</taxon>
        <taxon>Nectriaceae</taxon>
        <taxon>Fusarium</taxon>
        <taxon>Fusarium fujikuroi species complex</taxon>
    </lineage>
</organism>
<dbReference type="InterPro" id="IPR017972">
    <property type="entry name" value="Cyt_P450_CS"/>
</dbReference>
<dbReference type="InterPro" id="IPR002401">
    <property type="entry name" value="Cyt_P450_E_grp-I"/>
</dbReference>
<proteinExistence type="predicted"/>
<dbReference type="InterPro" id="IPR036396">
    <property type="entry name" value="Cyt_P450_sf"/>
</dbReference>
<dbReference type="GO" id="GO:0016705">
    <property type="term" value="F:oxidoreductase activity, acting on paired donors, with incorporation or reduction of molecular oxygen"/>
    <property type="evidence" value="ECO:0007669"/>
    <property type="project" value="InterPro"/>
</dbReference>
<dbReference type="Proteomes" id="UP000251714">
    <property type="component" value="Unassembled WGS sequence"/>
</dbReference>
<keyword evidence="7" id="KW-0472">Membrane</keyword>
<feature type="region of interest" description="Disordered" evidence="6">
    <location>
        <begin position="393"/>
        <end position="451"/>
    </location>
</feature>
<sequence>MKSCIFATTLLGSEGIASAAEYPSMEMDTWCITYLSTYLAPISVAPGVSPSSHMTLFGNSSTATASITGDQTIIASELSSTSDLSSFDVATTEAQTGSGTLSFGSITEPVDTSSAFATDISSSALPTSTGIIEPPGRSVIFLFPVSGNQKRDVEKREAEGFVGADNPDVCTFALTFNLVPQVSSLLAVYQRFTPVRITKHWVFKMEALFPKTPLRSLWNYGTKPHFQKLWPTKWRGSPPGCVPVTLGVYDITQCQNGRLVGFETSTSASASSTEASTAESVSSGIFSSEEPTTAETAAPTEFTSSQTFGSVSSAASSRSVDASTSASGTEVFSTISSEEIIPPTSTFSSEASTTVTSQDANTSTSVSSQAVDSETSTIVSSELFDSSVTIQSTLSSSDSSTEAPSSTELETSSDSTSETSSELASSSSEETTSDQSTTTSESSTGITTTTADTTTDLITTTTSAAALSECRSDSNPYSDSGSTFDLSCDFSVDSGASIGVVQANTFNQLLWFKDFLVTLTFILQILASMEQKSVLPPANITAAALFQTITIAAASYVYEAYHDWWRVGRYGHEIRRMHERYGPIVRINPDELHCSDPYFTDEIYAGPGRIRDKWQHQLNTGGAGPVSVTGFSTVNHEIHRMRKGALSKYFSRQQMLKLEGEVKEFAQMTVDKMLRYAGGEPFDVKEAYNCFTADIMSQYAFGESMGFIAQDGWEPNLATWVKSFFQSAYMMRHNVFARKMAQLLPFLSDYLGEDIKAVMRQMNVVIPGYIAAALKSPEGGRVFADVMDSKALPESEKSMYRLSGEGFNFLLAGTETTAAILTVITYYLLAQPLTYRRLMAALEGIDPQTLKWTELEQRPYLWAVIHEALRVMPGVSHRSARIAREEDLVYKSKDGNVEWVIPRGTPIGMTSMINHWDKDIFPNPDEFIPERWLEGVKPNFKLQKLLIAFGKGSRACIGENLAYCEVYIMAALLAFRLIPRARLYETTVDDITYDHDLIVVQTKKGSISVRIAIS</sequence>
<dbReference type="SUPFAM" id="SSF48264">
    <property type="entry name" value="Cytochrome P450"/>
    <property type="match status" value="1"/>
</dbReference>
<keyword evidence="2 5" id="KW-0349">Heme</keyword>
<dbReference type="PANTHER" id="PTHR24305">
    <property type="entry name" value="CYTOCHROME P450"/>
    <property type="match status" value="1"/>
</dbReference>
<dbReference type="EMBL" id="PKMI01000072">
    <property type="protein sequence ID" value="RBA09652.1"/>
    <property type="molecule type" value="Genomic_DNA"/>
</dbReference>
<name>A0A365MMI1_GIBIN</name>
<dbReference type="PANTHER" id="PTHR24305:SF147">
    <property type="entry name" value="P450, PUTATIVE (EUROFUNG)-RELATED"/>
    <property type="match status" value="1"/>
</dbReference>
<gene>
    <name evidence="9" type="ORF">FPRO05_05588</name>
</gene>
<evidence type="ECO:0000256" key="7">
    <source>
        <dbReference type="SAM" id="Phobius"/>
    </source>
</evidence>
<dbReference type="GO" id="GO:0005506">
    <property type="term" value="F:iron ion binding"/>
    <property type="evidence" value="ECO:0007669"/>
    <property type="project" value="InterPro"/>
</dbReference>
<evidence type="ECO:0000256" key="4">
    <source>
        <dbReference type="ARBA" id="ARBA00023004"/>
    </source>
</evidence>
<evidence type="ECO:0000256" key="1">
    <source>
        <dbReference type="ARBA" id="ARBA00001971"/>
    </source>
</evidence>
<feature type="binding site" description="axial binding residue" evidence="5">
    <location>
        <position position="956"/>
    </location>
    <ligand>
        <name>heme</name>
        <dbReference type="ChEBI" id="CHEBI:30413"/>
    </ligand>
    <ligandPart>
        <name>Fe</name>
        <dbReference type="ChEBI" id="CHEBI:18248"/>
    </ligandPart>
</feature>